<protein>
    <recommendedName>
        <fullName evidence="5">Plant bHLH transcription factor ACT-like domain-containing protein</fullName>
    </recommendedName>
</protein>
<keyword evidence="2" id="KW-0238">DNA-binding</keyword>
<evidence type="ECO:0000256" key="3">
    <source>
        <dbReference type="ARBA" id="ARBA00023242"/>
    </source>
</evidence>
<evidence type="ECO:0000313" key="6">
    <source>
        <dbReference type="EMBL" id="KAH7435655.1"/>
    </source>
</evidence>
<comment type="subcellular location">
    <subcellularLocation>
        <location evidence="1">Nucleus</location>
    </subcellularLocation>
</comment>
<evidence type="ECO:0000259" key="5">
    <source>
        <dbReference type="Pfam" id="PF22754"/>
    </source>
</evidence>
<keyword evidence="3" id="KW-0539">Nucleus</keyword>
<dbReference type="PANTHER" id="PTHR45844:SF2">
    <property type="entry name" value="TRANSCRIPTION FACTOR BHLH30"/>
    <property type="match status" value="1"/>
</dbReference>
<feature type="domain" description="Plant bHLH transcription factor ACT-like" evidence="5">
    <location>
        <begin position="67"/>
        <end position="136"/>
    </location>
</feature>
<dbReference type="EMBL" id="CM035411">
    <property type="protein sequence ID" value="KAH7435655.1"/>
    <property type="molecule type" value="Genomic_DNA"/>
</dbReference>
<dbReference type="InterPro" id="IPR045847">
    <property type="entry name" value="AIG1-like"/>
</dbReference>
<proteinExistence type="predicted"/>
<keyword evidence="7" id="KW-1185">Reference proteome</keyword>
<dbReference type="InterPro" id="IPR054502">
    <property type="entry name" value="bHLH-TF_ACT-like_plant"/>
</dbReference>
<dbReference type="AlphaFoldDB" id="A0A8T2UQ34"/>
<dbReference type="Pfam" id="PF22754">
    <property type="entry name" value="bHLH-TF_ACT-like_plant"/>
    <property type="match status" value="1"/>
</dbReference>
<feature type="chain" id="PRO_5035780369" description="Plant bHLH transcription factor ACT-like domain-containing protein" evidence="4">
    <location>
        <begin position="26"/>
        <end position="163"/>
    </location>
</feature>
<evidence type="ECO:0000256" key="2">
    <source>
        <dbReference type="ARBA" id="ARBA00023125"/>
    </source>
</evidence>
<dbReference type="OrthoDB" id="71302at2759"/>
<keyword evidence="4" id="KW-0732">Signal</keyword>
<dbReference type="OMA" id="FSSIHHI"/>
<sequence length="163" mass="18298">MSFSYTCSWLNLIWLLQSDKASLLAEVIGQVKRLKREVSDVYSYGSMPSESNELIVEGEPVSETGLVMIRVALCCDDRPDLMADLKQALETLKLRTIKVEMSTLGGRMKNDFWVVPRDDCGEHDPEVLKKGVQEALQAVMEKPGRGELLQGKLNKKQRVTPAE</sequence>
<name>A0A8T2UQ34_CERRI</name>
<accession>A0A8T2UQ34</accession>
<dbReference type="Proteomes" id="UP000825935">
    <property type="component" value="Chromosome 6"/>
</dbReference>
<feature type="signal peptide" evidence="4">
    <location>
        <begin position="1"/>
        <end position="25"/>
    </location>
</feature>
<comment type="caution">
    <text evidence="6">The sequence shown here is derived from an EMBL/GenBank/DDBJ whole genome shotgun (WGS) entry which is preliminary data.</text>
</comment>
<dbReference type="PANTHER" id="PTHR45844">
    <property type="entry name" value="TRANSCRIPTION FACTOR BHLH30"/>
    <property type="match status" value="1"/>
</dbReference>
<evidence type="ECO:0000313" key="7">
    <source>
        <dbReference type="Proteomes" id="UP000825935"/>
    </source>
</evidence>
<dbReference type="GO" id="GO:0003677">
    <property type="term" value="F:DNA binding"/>
    <property type="evidence" value="ECO:0007669"/>
    <property type="project" value="UniProtKB-KW"/>
</dbReference>
<gene>
    <name evidence="6" type="ORF">KP509_06G073900</name>
</gene>
<reference evidence="6" key="1">
    <citation type="submission" date="2021-08" db="EMBL/GenBank/DDBJ databases">
        <title>WGS assembly of Ceratopteris richardii.</title>
        <authorList>
            <person name="Marchant D.B."/>
            <person name="Chen G."/>
            <person name="Jenkins J."/>
            <person name="Shu S."/>
            <person name="Leebens-Mack J."/>
            <person name="Grimwood J."/>
            <person name="Schmutz J."/>
            <person name="Soltis P."/>
            <person name="Soltis D."/>
            <person name="Chen Z.-H."/>
        </authorList>
    </citation>
    <scope>NUCLEOTIDE SEQUENCE</scope>
    <source>
        <strain evidence="6">Whitten #5841</strain>
        <tissue evidence="6">Leaf</tissue>
    </source>
</reference>
<evidence type="ECO:0000256" key="4">
    <source>
        <dbReference type="SAM" id="SignalP"/>
    </source>
</evidence>
<dbReference type="CDD" id="cd04873">
    <property type="entry name" value="ACT_UUR-ACR-like"/>
    <property type="match status" value="1"/>
</dbReference>
<evidence type="ECO:0000256" key="1">
    <source>
        <dbReference type="ARBA" id="ARBA00004123"/>
    </source>
</evidence>
<dbReference type="GO" id="GO:0003700">
    <property type="term" value="F:DNA-binding transcription factor activity"/>
    <property type="evidence" value="ECO:0007669"/>
    <property type="project" value="InterPro"/>
</dbReference>
<organism evidence="6 7">
    <name type="scientific">Ceratopteris richardii</name>
    <name type="common">Triangle waterfern</name>
    <dbReference type="NCBI Taxonomy" id="49495"/>
    <lineage>
        <taxon>Eukaryota</taxon>
        <taxon>Viridiplantae</taxon>
        <taxon>Streptophyta</taxon>
        <taxon>Embryophyta</taxon>
        <taxon>Tracheophyta</taxon>
        <taxon>Polypodiopsida</taxon>
        <taxon>Polypodiidae</taxon>
        <taxon>Polypodiales</taxon>
        <taxon>Pteridineae</taxon>
        <taxon>Pteridaceae</taxon>
        <taxon>Parkerioideae</taxon>
        <taxon>Ceratopteris</taxon>
    </lineage>
</organism>